<dbReference type="RefSeq" id="WP_202777350.1">
    <property type="nucleotide sequence ID" value="NZ_CP065425.1"/>
</dbReference>
<gene>
    <name evidence="4" type="ORF">I5776_15920</name>
</gene>
<dbReference type="InterPro" id="IPR036291">
    <property type="entry name" value="NAD(P)-bd_dom_sf"/>
</dbReference>
<dbReference type="InterPro" id="IPR004104">
    <property type="entry name" value="Gfo/Idh/MocA-like_OxRdtase_C"/>
</dbReference>
<dbReference type="SUPFAM" id="SSF51735">
    <property type="entry name" value="NAD(P)-binding Rossmann-fold domains"/>
    <property type="match status" value="1"/>
</dbReference>
<keyword evidence="5" id="KW-1185">Reference proteome</keyword>
<evidence type="ECO:0000256" key="1">
    <source>
        <dbReference type="ARBA" id="ARBA00010928"/>
    </source>
</evidence>
<dbReference type="Pfam" id="PF01408">
    <property type="entry name" value="GFO_IDH_MocA"/>
    <property type="match status" value="1"/>
</dbReference>
<evidence type="ECO:0000259" key="3">
    <source>
        <dbReference type="Pfam" id="PF02894"/>
    </source>
</evidence>
<sequence length="424" mass="47728">MKKMTALLIGAGDRGARAYAPYALAYPNELEIVGVAEPINERRTKLQQTHNIAAEYCYEAWEDVLNLDKKIADIAIICTLDRNHFKPTMRALELGYHVLLEKPMSPDPLECIAMEQAAKKYNRQLTIGHVLRYTDFWSTIQKVIAKGEIGEVVSLQLNENVEVMHMSHSFVRGNWNNKEMSSPMILQKSCHDMDIISFVIGKQCKRISSYGSLMHFKEENAPAGAPKRCLDGCPAELECPFHSGRYYLGEGKGWAKKFTEDYTNEGIIKALQETPYGKCVYRSDNNVVDHQVVNMEFEDGATATFSMCGFTREQTRIVQIMGTKGEIRGNMEENSISIFDFLTKQETIIKFDNPVGGHGGGDNGIMRTFLREIQFGNQGESVSSTSASVRSHLMAFAAEESRLNEGQSMNIDDYYHILLENLNA</sequence>
<comment type="similarity">
    <text evidence="1">Belongs to the Gfo/Idh/MocA family.</text>
</comment>
<dbReference type="Gene3D" id="3.30.360.10">
    <property type="entry name" value="Dihydrodipicolinate Reductase, domain 2"/>
    <property type="match status" value="1"/>
</dbReference>
<dbReference type="SUPFAM" id="SSF55347">
    <property type="entry name" value="Glyceraldehyde-3-phosphate dehydrogenase-like, C-terminal domain"/>
    <property type="match status" value="1"/>
</dbReference>
<feature type="domain" description="Gfo/Idh/MocA-like oxidoreductase C-terminal" evidence="3">
    <location>
        <begin position="142"/>
        <end position="335"/>
    </location>
</feature>
<evidence type="ECO:0000313" key="5">
    <source>
        <dbReference type="Proteomes" id="UP000595691"/>
    </source>
</evidence>
<accession>A0ABX7DZL8</accession>
<dbReference type="Proteomes" id="UP000595691">
    <property type="component" value="Chromosome"/>
</dbReference>
<dbReference type="InterPro" id="IPR051450">
    <property type="entry name" value="Gfo/Idh/MocA_Oxidoreductases"/>
</dbReference>
<dbReference type="PANTHER" id="PTHR43377:SF2">
    <property type="entry name" value="BINDING ROSSMANN FOLD OXIDOREDUCTASE, PUTATIVE (AFU_ORTHOLOGUE AFUA_4G00560)-RELATED"/>
    <property type="match status" value="1"/>
</dbReference>
<dbReference type="PANTHER" id="PTHR43377">
    <property type="entry name" value="BILIVERDIN REDUCTASE A"/>
    <property type="match status" value="1"/>
</dbReference>
<name>A0ABX7DZL8_9BACI</name>
<dbReference type="InterPro" id="IPR000683">
    <property type="entry name" value="Gfo/Idh/MocA-like_OxRdtase_N"/>
</dbReference>
<dbReference type="Pfam" id="PF02894">
    <property type="entry name" value="GFO_IDH_MocA_C"/>
    <property type="match status" value="1"/>
</dbReference>
<proteinExistence type="inferred from homology"/>
<evidence type="ECO:0000313" key="4">
    <source>
        <dbReference type="EMBL" id="QQZ08533.1"/>
    </source>
</evidence>
<dbReference type="EMBL" id="CP065425">
    <property type="protein sequence ID" value="QQZ08533.1"/>
    <property type="molecule type" value="Genomic_DNA"/>
</dbReference>
<protein>
    <submittedName>
        <fullName evidence="4">Gfo/Idh/MocA family oxidoreductase</fullName>
    </submittedName>
</protein>
<organism evidence="4 5">
    <name type="scientific">Heyndrickxia vini</name>
    <dbReference type="NCBI Taxonomy" id="1476025"/>
    <lineage>
        <taxon>Bacteria</taxon>
        <taxon>Bacillati</taxon>
        <taxon>Bacillota</taxon>
        <taxon>Bacilli</taxon>
        <taxon>Bacillales</taxon>
        <taxon>Bacillaceae</taxon>
        <taxon>Heyndrickxia</taxon>
    </lineage>
</organism>
<feature type="domain" description="Gfo/Idh/MocA-like oxidoreductase N-terminal" evidence="2">
    <location>
        <begin position="6"/>
        <end position="129"/>
    </location>
</feature>
<dbReference type="Gene3D" id="3.40.50.720">
    <property type="entry name" value="NAD(P)-binding Rossmann-like Domain"/>
    <property type="match status" value="1"/>
</dbReference>
<reference evidence="4 5" key="1">
    <citation type="submission" date="2020-11" db="EMBL/GenBank/DDBJ databases">
        <title>Taxonomic evaluation of the Bacillus sporothermodurans group of bacteria based on whole genome sequences.</title>
        <authorList>
            <person name="Fiedler G."/>
            <person name="Herbstmann A.-D."/>
            <person name="Doll E."/>
            <person name="Wenning M."/>
            <person name="Brinks E."/>
            <person name="Kabisch J."/>
            <person name="Breitenwieser F."/>
            <person name="Lappann M."/>
            <person name="Boehnlein C."/>
            <person name="Franz C."/>
        </authorList>
    </citation>
    <scope>NUCLEOTIDE SEQUENCE [LARGE SCALE GENOMIC DNA]</scope>
    <source>
        <strain evidence="4 5">JCM 19841</strain>
    </source>
</reference>
<evidence type="ECO:0000259" key="2">
    <source>
        <dbReference type="Pfam" id="PF01408"/>
    </source>
</evidence>